<dbReference type="RefSeq" id="WP_127193055.1">
    <property type="nucleotide sequence ID" value="NZ_RZNY01000013.1"/>
</dbReference>
<dbReference type="InterPro" id="IPR018062">
    <property type="entry name" value="HTH_AraC-typ_CS"/>
</dbReference>
<dbReference type="Gene3D" id="2.60.120.10">
    <property type="entry name" value="Jelly Rolls"/>
    <property type="match status" value="1"/>
</dbReference>
<dbReference type="PANTHER" id="PTHR43280:SF2">
    <property type="entry name" value="HTH-TYPE TRANSCRIPTIONAL REGULATOR EXSA"/>
    <property type="match status" value="1"/>
</dbReference>
<dbReference type="InterPro" id="IPR018060">
    <property type="entry name" value="HTH_AraC"/>
</dbReference>
<accession>A0A433Y706</accession>
<dbReference type="GO" id="GO:0003700">
    <property type="term" value="F:DNA-binding transcription factor activity"/>
    <property type="evidence" value="ECO:0007669"/>
    <property type="project" value="InterPro"/>
</dbReference>
<dbReference type="SMART" id="SM00342">
    <property type="entry name" value="HTH_ARAC"/>
    <property type="match status" value="1"/>
</dbReference>
<protein>
    <submittedName>
        <fullName evidence="5">AraC family transcriptional regulator</fullName>
    </submittedName>
</protein>
<dbReference type="SUPFAM" id="SSF51215">
    <property type="entry name" value="Regulatory protein AraC"/>
    <property type="match status" value="1"/>
</dbReference>
<name>A0A433Y706_9BACL</name>
<dbReference type="InterPro" id="IPR014710">
    <property type="entry name" value="RmlC-like_jellyroll"/>
</dbReference>
<evidence type="ECO:0000256" key="1">
    <source>
        <dbReference type="ARBA" id="ARBA00023015"/>
    </source>
</evidence>
<evidence type="ECO:0000256" key="3">
    <source>
        <dbReference type="ARBA" id="ARBA00023163"/>
    </source>
</evidence>
<dbReference type="SUPFAM" id="SSF46689">
    <property type="entry name" value="Homeodomain-like"/>
    <property type="match status" value="2"/>
</dbReference>
<dbReference type="EMBL" id="RZNY01000013">
    <property type="protein sequence ID" value="RUT45161.1"/>
    <property type="molecule type" value="Genomic_DNA"/>
</dbReference>
<dbReference type="Pfam" id="PF12833">
    <property type="entry name" value="HTH_18"/>
    <property type="match status" value="1"/>
</dbReference>
<dbReference type="InterPro" id="IPR037923">
    <property type="entry name" value="HTH-like"/>
</dbReference>
<feature type="domain" description="HTH araC/xylS-type" evidence="4">
    <location>
        <begin position="181"/>
        <end position="279"/>
    </location>
</feature>
<dbReference type="Pfam" id="PF02311">
    <property type="entry name" value="AraC_binding"/>
    <property type="match status" value="1"/>
</dbReference>
<dbReference type="InterPro" id="IPR020449">
    <property type="entry name" value="Tscrpt_reg_AraC-type_HTH"/>
</dbReference>
<dbReference type="Proteomes" id="UP000279446">
    <property type="component" value="Unassembled WGS sequence"/>
</dbReference>
<proteinExistence type="predicted"/>
<evidence type="ECO:0000313" key="6">
    <source>
        <dbReference type="Proteomes" id="UP000279446"/>
    </source>
</evidence>
<sequence>MSGKQPDRLQNVQYMSDSSPFRIFYHQIDGQIDVHWHEFFEMALVIKGNGIHILNGTQMPLTRGHIFLMTPADFHELVPDPGQTVELYNLIFTQHFLRPELFQWLFQNRGGDYHQLPEEDFQTFEAEFRRLWEESEDPQEGSGYIIQGALERVLIDLRRQLPGRSKELANAELRHLHPSIRSAITYIQHLFRDSLTLDQVAKNVGLSANYFSECFRKQVGVSFQTFLQEQRLQFAHSLLRVTTLPVTEICFASGFSTLNHFERTFKKKYGQTPRELRKVKG</sequence>
<keyword evidence="6" id="KW-1185">Reference proteome</keyword>
<evidence type="ECO:0000313" key="5">
    <source>
        <dbReference type="EMBL" id="RUT45161.1"/>
    </source>
</evidence>
<gene>
    <name evidence="5" type="ORF">EJP82_15890</name>
</gene>
<dbReference type="PANTHER" id="PTHR43280">
    <property type="entry name" value="ARAC-FAMILY TRANSCRIPTIONAL REGULATOR"/>
    <property type="match status" value="1"/>
</dbReference>
<keyword evidence="1" id="KW-0805">Transcription regulation</keyword>
<dbReference type="AlphaFoldDB" id="A0A433Y706"/>
<evidence type="ECO:0000259" key="4">
    <source>
        <dbReference type="PROSITE" id="PS01124"/>
    </source>
</evidence>
<dbReference type="Gene3D" id="1.10.10.60">
    <property type="entry name" value="Homeodomain-like"/>
    <property type="match status" value="2"/>
</dbReference>
<keyword evidence="3" id="KW-0804">Transcription</keyword>
<dbReference type="PRINTS" id="PR00032">
    <property type="entry name" value="HTHARAC"/>
</dbReference>
<evidence type="ECO:0000256" key="2">
    <source>
        <dbReference type="ARBA" id="ARBA00023125"/>
    </source>
</evidence>
<dbReference type="GO" id="GO:0043565">
    <property type="term" value="F:sequence-specific DNA binding"/>
    <property type="evidence" value="ECO:0007669"/>
    <property type="project" value="InterPro"/>
</dbReference>
<dbReference type="OrthoDB" id="241790at2"/>
<dbReference type="InterPro" id="IPR003313">
    <property type="entry name" value="AraC-bd"/>
</dbReference>
<reference evidence="5 6" key="1">
    <citation type="submission" date="2018-12" db="EMBL/GenBank/DDBJ databases">
        <authorList>
            <person name="Sun L."/>
            <person name="Chen Z."/>
        </authorList>
    </citation>
    <scope>NUCLEOTIDE SEQUENCE [LARGE SCALE GENOMIC DNA]</scope>
    <source>
        <strain evidence="5 6">DSM 15890</strain>
    </source>
</reference>
<organism evidence="5 6">
    <name type="scientific">Paenibacillus anaericanus</name>
    <dbReference type="NCBI Taxonomy" id="170367"/>
    <lineage>
        <taxon>Bacteria</taxon>
        <taxon>Bacillati</taxon>
        <taxon>Bacillota</taxon>
        <taxon>Bacilli</taxon>
        <taxon>Bacillales</taxon>
        <taxon>Paenibacillaceae</taxon>
        <taxon>Paenibacillus</taxon>
    </lineage>
</organism>
<keyword evidence="2" id="KW-0238">DNA-binding</keyword>
<comment type="caution">
    <text evidence="5">The sequence shown here is derived from an EMBL/GenBank/DDBJ whole genome shotgun (WGS) entry which is preliminary data.</text>
</comment>
<dbReference type="PROSITE" id="PS01124">
    <property type="entry name" value="HTH_ARAC_FAMILY_2"/>
    <property type="match status" value="1"/>
</dbReference>
<dbReference type="InterPro" id="IPR009057">
    <property type="entry name" value="Homeodomain-like_sf"/>
</dbReference>
<dbReference type="PROSITE" id="PS00041">
    <property type="entry name" value="HTH_ARAC_FAMILY_1"/>
    <property type="match status" value="1"/>
</dbReference>